<dbReference type="EMBL" id="AIME01000003">
    <property type="protein sequence ID" value="EJF75870.1"/>
    <property type="molecule type" value="Genomic_DNA"/>
</dbReference>
<organism evidence="2 3">
    <name type="scientific">Bartonella alsatica IBS 382</name>
    <dbReference type="NCBI Taxonomy" id="1094551"/>
    <lineage>
        <taxon>Bacteria</taxon>
        <taxon>Pseudomonadati</taxon>
        <taxon>Pseudomonadota</taxon>
        <taxon>Alphaproteobacteria</taxon>
        <taxon>Hyphomicrobiales</taxon>
        <taxon>Bartonellaceae</taxon>
        <taxon>Bartonella</taxon>
    </lineage>
</organism>
<reference evidence="2 3" key="1">
    <citation type="submission" date="2012-03" db="EMBL/GenBank/DDBJ databases">
        <title>The Genome Sequence of Bartonella alsatica IBS 382.</title>
        <authorList>
            <consortium name="The Broad Institute Genome Sequencing Platform"/>
            <consortium name="The Broad Institute Genome Sequencing Center for Infectious Disease"/>
            <person name="Feldgarden M."/>
            <person name="Kirby J."/>
            <person name="Kosoy M."/>
            <person name="Birtles R."/>
            <person name="Probert W.S."/>
            <person name="Chiaraviglio L."/>
            <person name="Young S.K."/>
            <person name="Zeng Q."/>
            <person name="Gargeya S."/>
            <person name="Fitzgerald M."/>
            <person name="Haas B."/>
            <person name="Abouelleil A."/>
            <person name="Alvarado L."/>
            <person name="Arachchi H.M."/>
            <person name="Berlin A."/>
            <person name="Chapman S.B."/>
            <person name="Gearin G."/>
            <person name="Goldberg J."/>
            <person name="Griggs A."/>
            <person name="Gujja S."/>
            <person name="Hansen M."/>
            <person name="Heiman D."/>
            <person name="Howarth C."/>
            <person name="Larimer J."/>
            <person name="Lui A."/>
            <person name="MacDonald P.J.P."/>
            <person name="McCowen C."/>
            <person name="Montmayeur A."/>
            <person name="Murphy C."/>
            <person name="Neiman D."/>
            <person name="Pearson M."/>
            <person name="Priest M."/>
            <person name="Roberts A."/>
            <person name="Saif S."/>
            <person name="Shea T."/>
            <person name="Sisk P."/>
            <person name="Stolte C."/>
            <person name="Sykes S."/>
            <person name="Wortman J."/>
            <person name="Nusbaum C."/>
            <person name="Birren B."/>
        </authorList>
    </citation>
    <scope>NUCLEOTIDE SEQUENCE [LARGE SCALE GENOMIC DNA]</scope>
    <source>
        <strain evidence="2 3">IBS 382</strain>
    </source>
</reference>
<evidence type="ECO:0000259" key="1">
    <source>
        <dbReference type="Pfam" id="PF04466"/>
    </source>
</evidence>
<dbReference type="AlphaFoldDB" id="J1IXA2"/>
<evidence type="ECO:0000313" key="3">
    <source>
        <dbReference type="Proteomes" id="UP000008761"/>
    </source>
</evidence>
<proteinExistence type="predicted"/>
<accession>J1IXA2</accession>
<name>J1IXA2_9HYPH</name>
<dbReference type="STRING" id="1094551.MEC_00425"/>
<protein>
    <recommendedName>
        <fullName evidence="1">Phage terminase large subunit N-terminal domain-containing protein</fullName>
    </recommendedName>
</protein>
<dbReference type="InterPro" id="IPR027417">
    <property type="entry name" value="P-loop_NTPase"/>
</dbReference>
<dbReference type="PATRIC" id="fig|1094551.3.peg.485"/>
<evidence type="ECO:0000313" key="2">
    <source>
        <dbReference type="EMBL" id="EJF75870.1"/>
    </source>
</evidence>
<dbReference type="InterPro" id="IPR035412">
    <property type="entry name" value="Terminase_L_N"/>
</dbReference>
<dbReference type="eggNOG" id="COG1783">
    <property type="taxonomic scope" value="Bacteria"/>
</dbReference>
<comment type="caution">
    <text evidence="2">The sequence shown here is derived from an EMBL/GenBank/DDBJ whole genome shotgun (WGS) entry which is preliminary data.</text>
</comment>
<gene>
    <name evidence="2" type="ORF">MEC_00425</name>
</gene>
<feature type="domain" description="Phage terminase large subunit N-terminal" evidence="1">
    <location>
        <begin position="4"/>
        <end position="63"/>
    </location>
</feature>
<dbReference type="Proteomes" id="UP000008761">
    <property type="component" value="Unassembled WGS sequence"/>
</dbReference>
<dbReference type="Gene3D" id="3.40.50.300">
    <property type="entry name" value="P-loop containing nucleotide triphosphate hydrolases"/>
    <property type="match status" value="1"/>
</dbReference>
<dbReference type="Pfam" id="PF04466">
    <property type="entry name" value="Terminase_3"/>
    <property type="match status" value="1"/>
</dbReference>
<dbReference type="HOGENOM" id="CLU_2663614_0_0_5"/>
<sequence>MGRILLCWVDEAEPVTETAWQRLIPTLREEGEGWRAELWVTWNPLRENAPVEKRFRFSNNEAIKRVEINWSDNPI</sequence>